<organism evidence="2 3">
    <name type="scientific">Halobacterium bonnevillei</name>
    <dbReference type="NCBI Taxonomy" id="2692200"/>
    <lineage>
        <taxon>Archaea</taxon>
        <taxon>Methanobacteriati</taxon>
        <taxon>Methanobacteriota</taxon>
        <taxon>Stenosarchaea group</taxon>
        <taxon>Halobacteria</taxon>
        <taxon>Halobacteriales</taxon>
        <taxon>Halobacteriaceae</taxon>
        <taxon>Halobacterium</taxon>
    </lineage>
</organism>
<name>A0A6B0SRG0_9EURY</name>
<sequence>MATTHALVGLAIAAVVSLVAPEFGMIAAAAGIAGGVFPDLDLYAGHRRTLHFPVYYAVATVPAVAVALLAPGTWTVGAAGVPSVAA</sequence>
<keyword evidence="1" id="KW-0472">Membrane</keyword>
<dbReference type="Proteomes" id="UP000471521">
    <property type="component" value="Unassembled WGS sequence"/>
</dbReference>
<keyword evidence="2" id="KW-0378">Hydrolase</keyword>
<dbReference type="GO" id="GO:0016787">
    <property type="term" value="F:hydrolase activity"/>
    <property type="evidence" value="ECO:0007669"/>
    <property type="project" value="UniProtKB-KW"/>
</dbReference>
<evidence type="ECO:0000313" key="3">
    <source>
        <dbReference type="Proteomes" id="UP000471521"/>
    </source>
</evidence>
<dbReference type="EMBL" id="WUUU01000212">
    <property type="protein sequence ID" value="MXR22163.1"/>
    <property type="molecule type" value="Genomic_DNA"/>
</dbReference>
<protein>
    <submittedName>
        <fullName evidence="2">Metal-dependent hydrolase</fullName>
    </submittedName>
</protein>
<reference evidence="2 3" key="1">
    <citation type="submission" date="2019-12" db="EMBL/GenBank/DDBJ databases">
        <title>Isolation and characterization of three novel carbon monoxide-oxidizing members of Halobacteria from salione crusts and soils.</title>
        <authorList>
            <person name="Myers M.R."/>
            <person name="King G.M."/>
        </authorList>
    </citation>
    <scope>NUCLEOTIDE SEQUENCE [LARGE SCALE GENOMIC DNA]</scope>
    <source>
        <strain evidence="2 3">PCN9</strain>
    </source>
</reference>
<feature type="transmembrane region" description="Helical" evidence="1">
    <location>
        <begin position="55"/>
        <end position="81"/>
    </location>
</feature>
<evidence type="ECO:0000256" key="1">
    <source>
        <dbReference type="SAM" id="Phobius"/>
    </source>
</evidence>
<keyword evidence="1" id="KW-0812">Transmembrane</keyword>
<gene>
    <name evidence="2" type="ORF">GRX66_16775</name>
</gene>
<proteinExistence type="predicted"/>
<keyword evidence="1" id="KW-1133">Transmembrane helix</keyword>
<dbReference type="AlphaFoldDB" id="A0A6B0SRG0"/>
<evidence type="ECO:0000313" key="2">
    <source>
        <dbReference type="EMBL" id="MXR22163.1"/>
    </source>
</evidence>
<keyword evidence="3" id="KW-1185">Reference proteome</keyword>
<comment type="caution">
    <text evidence="2">The sequence shown here is derived from an EMBL/GenBank/DDBJ whole genome shotgun (WGS) entry which is preliminary data.</text>
</comment>
<accession>A0A6B0SRG0</accession>
<feature type="non-terminal residue" evidence="2">
    <location>
        <position position="86"/>
    </location>
</feature>